<dbReference type="OrthoDB" id="6777597at2759"/>
<evidence type="ECO:0000256" key="1">
    <source>
        <dbReference type="SAM" id="MobiDB-lite"/>
    </source>
</evidence>
<accession>A0A9N9X7Z3</accession>
<keyword evidence="3" id="KW-1185">Reference proteome</keyword>
<name>A0A9N9X7Z3_DIABA</name>
<proteinExistence type="predicted"/>
<dbReference type="Proteomes" id="UP001153709">
    <property type="component" value="Chromosome 10"/>
</dbReference>
<reference evidence="2" key="1">
    <citation type="submission" date="2022-01" db="EMBL/GenBank/DDBJ databases">
        <authorList>
            <person name="King R."/>
        </authorList>
    </citation>
    <scope>NUCLEOTIDE SEQUENCE</scope>
</reference>
<protein>
    <recommendedName>
        <fullName evidence="4">HAT C-terminal dimerisation domain-containing protein</fullName>
    </recommendedName>
</protein>
<evidence type="ECO:0000313" key="2">
    <source>
        <dbReference type="EMBL" id="CAG9828467.1"/>
    </source>
</evidence>
<organism evidence="2 3">
    <name type="scientific">Diabrotica balteata</name>
    <name type="common">Banded cucumber beetle</name>
    <dbReference type="NCBI Taxonomy" id="107213"/>
    <lineage>
        <taxon>Eukaryota</taxon>
        <taxon>Metazoa</taxon>
        <taxon>Ecdysozoa</taxon>
        <taxon>Arthropoda</taxon>
        <taxon>Hexapoda</taxon>
        <taxon>Insecta</taxon>
        <taxon>Pterygota</taxon>
        <taxon>Neoptera</taxon>
        <taxon>Endopterygota</taxon>
        <taxon>Coleoptera</taxon>
        <taxon>Polyphaga</taxon>
        <taxon>Cucujiformia</taxon>
        <taxon>Chrysomeloidea</taxon>
        <taxon>Chrysomelidae</taxon>
        <taxon>Galerucinae</taxon>
        <taxon>Diabroticina</taxon>
        <taxon>Diabroticites</taxon>
        <taxon>Diabrotica</taxon>
    </lineage>
</organism>
<feature type="region of interest" description="Disordered" evidence="1">
    <location>
        <begin position="173"/>
        <end position="200"/>
    </location>
</feature>
<evidence type="ECO:0008006" key="4">
    <source>
        <dbReference type="Google" id="ProtNLM"/>
    </source>
</evidence>
<sequence>MKNLLSRINKQVIVETVQEDIMEVEDMATNPKPVNFTLEQELEIELKRERENFYNQKKTGSQKDYEKILKKEMTVYETEGVKGDHLSMVYDYLMTLKPTSVETKRAFSATGCMCRSVRKLMNRDEQFNLTIDLELSAASVSSTADPTDCKYDPNNPKDVEELLKIYETLKDDDTLLHDDGNDFDRDDAESDEEDRFNYTF</sequence>
<feature type="compositionally biased region" description="Acidic residues" evidence="1">
    <location>
        <begin position="184"/>
        <end position="194"/>
    </location>
</feature>
<dbReference type="EMBL" id="OU898285">
    <property type="protein sequence ID" value="CAG9828467.1"/>
    <property type="molecule type" value="Genomic_DNA"/>
</dbReference>
<dbReference type="AlphaFoldDB" id="A0A9N9X7Z3"/>
<gene>
    <name evidence="2" type="ORF">DIABBA_LOCUS2388</name>
</gene>
<feature type="compositionally biased region" description="Basic and acidic residues" evidence="1">
    <location>
        <begin position="173"/>
        <end position="183"/>
    </location>
</feature>
<evidence type="ECO:0000313" key="3">
    <source>
        <dbReference type="Proteomes" id="UP001153709"/>
    </source>
</evidence>